<organism evidence="1 2">
    <name type="scientific">Marasmius tenuissimus</name>
    <dbReference type="NCBI Taxonomy" id="585030"/>
    <lineage>
        <taxon>Eukaryota</taxon>
        <taxon>Fungi</taxon>
        <taxon>Dikarya</taxon>
        <taxon>Basidiomycota</taxon>
        <taxon>Agaricomycotina</taxon>
        <taxon>Agaricomycetes</taxon>
        <taxon>Agaricomycetidae</taxon>
        <taxon>Agaricales</taxon>
        <taxon>Marasmiineae</taxon>
        <taxon>Marasmiaceae</taxon>
        <taxon>Marasmius</taxon>
    </lineage>
</organism>
<evidence type="ECO:0000313" key="2">
    <source>
        <dbReference type="Proteomes" id="UP001437256"/>
    </source>
</evidence>
<dbReference type="Proteomes" id="UP001437256">
    <property type="component" value="Unassembled WGS sequence"/>
</dbReference>
<evidence type="ECO:0008006" key="3">
    <source>
        <dbReference type="Google" id="ProtNLM"/>
    </source>
</evidence>
<proteinExistence type="predicted"/>
<protein>
    <recommendedName>
        <fullName evidence="3">BTB domain-containing protein</fullName>
    </recommendedName>
</protein>
<evidence type="ECO:0000313" key="1">
    <source>
        <dbReference type="EMBL" id="KAL0062087.1"/>
    </source>
</evidence>
<keyword evidence="2" id="KW-1185">Reference proteome</keyword>
<accession>A0ABR2ZKA4</accession>
<reference evidence="1 2" key="1">
    <citation type="submission" date="2024-05" db="EMBL/GenBank/DDBJ databases">
        <title>A draft genome resource for the thread blight pathogen Marasmius tenuissimus strain MS-2.</title>
        <authorList>
            <person name="Yulfo-Soto G.E."/>
            <person name="Baruah I.K."/>
            <person name="Amoako-Attah I."/>
            <person name="Bukari Y."/>
            <person name="Meinhardt L.W."/>
            <person name="Bailey B.A."/>
            <person name="Cohen S.P."/>
        </authorList>
    </citation>
    <scope>NUCLEOTIDE SEQUENCE [LARGE SCALE GENOMIC DNA]</scope>
    <source>
        <strain evidence="1 2">MS-2</strain>
    </source>
</reference>
<feature type="non-terminal residue" evidence="1">
    <location>
        <position position="241"/>
    </location>
</feature>
<comment type="caution">
    <text evidence="1">The sequence shown here is derived from an EMBL/GenBank/DDBJ whole genome shotgun (WGS) entry which is preliminary data.</text>
</comment>
<gene>
    <name evidence="1" type="ORF">AAF712_011087</name>
</gene>
<sequence length="241" mass="27140">MERQTESSAASTEPQDSAKICQAIPGCAVPVDIVLQSSDGHFFGAHSKNLEWFTEGFPMAGSTTPSQIVPLAEKSTTLGYFLKFTHNHPAPDLSPMNVDQLLALAEAADKYCNSFALAACRQPMQLLATQSCEDALKILRFKLIHQDFEGVEPIAIRTIKLPIIHVLEFFGREHGSESVRWVHFRQRWQEHTEQYNKKLKIQQSQTFSFGRHGDNCSDKISPLRKVLETELPSLERFNILA</sequence>
<dbReference type="EMBL" id="JBBXMP010000115">
    <property type="protein sequence ID" value="KAL0062087.1"/>
    <property type="molecule type" value="Genomic_DNA"/>
</dbReference>
<name>A0ABR2ZKA4_9AGAR</name>